<comment type="subcellular location">
    <subcellularLocation>
        <location evidence="1">Nucleus</location>
    </subcellularLocation>
</comment>
<dbReference type="EMBL" id="CM007382">
    <property type="protein sequence ID" value="ONK78676.1"/>
    <property type="molecule type" value="Genomic_DNA"/>
</dbReference>
<dbReference type="PANTHER" id="PTHR14222">
    <property type="entry name" value="CONDENSIN"/>
    <property type="match status" value="1"/>
</dbReference>
<dbReference type="InterPro" id="IPR032682">
    <property type="entry name" value="Cnd1_C"/>
</dbReference>
<dbReference type="GO" id="GO:0005634">
    <property type="term" value="C:nucleus"/>
    <property type="evidence" value="ECO:0007669"/>
    <property type="project" value="UniProtKB-SubCell"/>
</dbReference>
<organism evidence="10 11">
    <name type="scientific">Asparagus officinalis</name>
    <name type="common">Garden asparagus</name>
    <dbReference type="NCBI Taxonomy" id="4686"/>
    <lineage>
        <taxon>Eukaryota</taxon>
        <taxon>Viridiplantae</taxon>
        <taxon>Streptophyta</taxon>
        <taxon>Embryophyta</taxon>
        <taxon>Tracheophyta</taxon>
        <taxon>Spermatophyta</taxon>
        <taxon>Magnoliopsida</taxon>
        <taxon>Liliopsida</taxon>
        <taxon>Asparagales</taxon>
        <taxon>Asparagaceae</taxon>
        <taxon>Asparagoideae</taxon>
        <taxon>Asparagus</taxon>
    </lineage>
</organism>
<dbReference type="GO" id="GO:0051301">
    <property type="term" value="P:cell division"/>
    <property type="evidence" value="ECO:0007669"/>
    <property type="project" value="UniProtKB-KW"/>
</dbReference>
<evidence type="ECO:0000256" key="3">
    <source>
        <dbReference type="ARBA" id="ARBA00022776"/>
    </source>
</evidence>
<keyword evidence="8" id="KW-0472">Membrane</keyword>
<evidence type="ECO:0000256" key="8">
    <source>
        <dbReference type="SAM" id="Phobius"/>
    </source>
</evidence>
<dbReference type="Gramene" id="ONK78676">
    <property type="protein sequence ID" value="ONK78676"/>
    <property type="gene ID" value="A4U43_C02F21280"/>
</dbReference>
<accession>A0A5P1FK39</accession>
<dbReference type="Proteomes" id="UP000243459">
    <property type="component" value="Chromosome 2"/>
</dbReference>
<evidence type="ECO:0000313" key="11">
    <source>
        <dbReference type="Proteomes" id="UP000243459"/>
    </source>
</evidence>
<dbReference type="PANTHER" id="PTHR14222:SF1">
    <property type="entry name" value="CONDENSIN-2 COMPLEX SUBUNIT D3"/>
    <property type="match status" value="1"/>
</dbReference>
<reference evidence="11" key="1">
    <citation type="journal article" date="2017" name="Nat. Commun.">
        <title>The asparagus genome sheds light on the origin and evolution of a young Y chromosome.</title>
        <authorList>
            <person name="Harkess A."/>
            <person name="Zhou J."/>
            <person name="Xu C."/>
            <person name="Bowers J.E."/>
            <person name="Van der Hulst R."/>
            <person name="Ayyampalayam S."/>
            <person name="Mercati F."/>
            <person name="Riccardi P."/>
            <person name="McKain M.R."/>
            <person name="Kakrana A."/>
            <person name="Tang H."/>
            <person name="Ray J."/>
            <person name="Groenendijk J."/>
            <person name="Arikit S."/>
            <person name="Mathioni S.M."/>
            <person name="Nakano M."/>
            <person name="Shan H."/>
            <person name="Telgmann-Rauber A."/>
            <person name="Kanno A."/>
            <person name="Yue Z."/>
            <person name="Chen H."/>
            <person name="Li W."/>
            <person name="Chen Y."/>
            <person name="Xu X."/>
            <person name="Zhang Y."/>
            <person name="Luo S."/>
            <person name="Chen H."/>
            <person name="Gao J."/>
            <person name="Mao Z."/>
            <person name="Pires J.C."/>
            <person name="Luo M."/>
            <person name="Kudrna D."/>
            <person name="Wing R.A."/>
            <person name="Meyers B.C."/>
            <person name="Yi K."/>
            <person name="Kong H."/>
            <person name="Lavrijsen P."/>
            <person name="Sunseri F."/>
            <person name="Falavigna A."/>
            <person name="Ye Y."/>
            <person name="Leebens-Mack J.H."/>
            <person name="Chen G."/>
        </authorList>
    </citation>
    <scope>NUCLEOTIDE SEQUENCE [LARGE SCALE GENOMIC DNA]</scope>
    <source>
        <strain evidence="11">cv. DH0086</strain>
    </source>
</reference>
<dbReference type="GO" id="GO:0000779">
    <property type="term" value="C:condensed chromosome, centromeric region"/>
    <property type="evidence" value="ECO:0007669"/>
    <property type="project" value="TreeGrafter"/>
</dbReference>
<dbReference type="GO" id="GO:0042393">
    <property type="term" value="F:histone binding"/>
    <property type="evidence" value="ECO:0007669"/>
    <property type="project" value="TreeGrafter"/>
</dbReference>
<feature type="transmembrane region" description="Helical" evidence="8">
    <location>
        <begin position="134"/>
        <end position="159"/>
    </location>
</feature>
<keyword evidence="2" id="KW-0132">Cell division</keyword>
<protein>
    <recommendedName>
        <fullName evidence="9">Condensin complex subunit 1 C-terminal domain-containing protein</fullName>
    </recommendedName>
</protein>
<dbReference type="SUPFAM" id="SSF48371">
    <property type="entry name" value="ARM repeat"/>
    <property type="match status" value="2"/>
</dbReference>
<name>A0A5P1FK39_ASPOF</name>
<keyword evidence="8" id="KW-0812">Transmembrane</keyword>
<evidence type="ECO:0000256" key="7">
    <source>
        <dbReference type="SAM" id="MobiDB-lite"/>
    </source>
</evidence>
<dbReference type="GO" id="GO:0010032">
    <property type="term" value="P:meiotic chromosome condensation"/>
    <property type="evidence" value="ECO:0007669"/>
    <property type="project" value="TreeGrafter"/>
</dbReference>
<gene>
    <name evidence="10" type="ORF">A4U43_C02F21280</name>
</gene>
<keyword evidence="3" id="KW-0498">Mitosis</keyword>
<dbReference type="GO" id="GO:0000796">
    <property type="term" value="C:condensin complex"/>
    <property type="evidence" value="ECO:0007669"/>
    <property type="project" value="TreeGrafter"/>
</dbReference>
<feature type="region of interest" description="Disordered" evidence="7">
    <location>
        <begin position="168"/>
        <end position="195"/>
    </location>
</feature>
<dbReference type="InterPro" id="IPR016024">
    <property type="entry name" value="ARM-type_fold"/>
</dbReference>
<evidence type="ECO:0000256" key="5">
    <source>
        <dbReference type="ARBA" id="ARBA00023242"/>
    </source>
</evidence>
<dbReference type="InterPro" id="IPR026971">
    <property type="entry name" value="CND1/NCAPD3"/>
</dbReference>
<keyword evidence="6" id="KW-0131">Cell cycle</keyword>
<keyword evidence="4" id="KW-0226">DNA condensation</keyword>
<dbReference type="GO" id="GO:0007076">
    <property type="term" value="P:mitotic chromosome condensation"/>
    <property type="evidence" value="ECO:0007669"/>
    <property type="project" value="InterPro"/>
</dbReference>
<sequence length="1298" mass="143659">MADLNEDDDNESLSQILAELESLSLSSNPNPNSPPPPPLTEPALRSLLSLSSSGDAVSLLFLRLGELNLQISCLLSPLSSSMDSSSSSLSLLASRAYLSLLLSPSAPLFSLFTPLAFLSLLSSVRRFSLLASRAYLSLLLSPSAPLFSLFTPLAFLSLLSSVRRSMKSQPQAAATPPVSNPKGHPKGRRKRKELDRDDWRFERGGANLVESVLELLELALGKVPLDAAHDARKSLVETIVSVLELSGSNRISDLCFKILYGVVSRPEHGDQVNSAVEVLKNLTPLILLQVKSPLRTSVLGFVTGKIVPLGRENEKVRKALVYMPRFLACKAPEKSEPRAAAIESILEIVKVMEEEDQIGFVDYVVKMNEGKTNLRLLAVDLILGFFTSFADLFRLTDMEQESEECPALKCLKALIHRCDDSMGGIRARALTNLAHAIDILLRDANNCEELQDVVSAGHLGFKKLLRERCGDEKAAVRKGALLLITKSISLIGRPIDQVILRTMAAACSDSLVSIRKAALMALSEVYRRFPDDRVISEWLHAVPPLIADNETSIQDECESLFLELVLDRICEASKVSLSTDTVDLDSVFPEGILYLLKEICDGEVAPCVKKICANLGKKKKLKASIVVSLQNIISTSETLWLRSSMPIEKWVAPPGAWQLLSEVSLFTPKSVDWKFLHHHWKLLDQANPEEIKEDFDGQEADSFSWAGDRVFLLQTIANVSVELPPVPASELATNLLSRVENFNMNLNEVDAHVKALKILCKRKAVSSEEGHTLVLTWVNQLLTKAFKILDKYVTDIPESVKASTFLTPPSGRRKGKKEASASKSMLKAVTAVFTIGSLILICPSADLQGITPLLHTIITSGNSELKPKQLADFKVSVKEISPSLYIQSWVTMGKVCLIDDKLAKRYIPLFVQELEKSDCAALRNNIMVMMADFCVRYTALVDCYISRITIALRDPCEVVRRQTFVLLSRLLQRDYVKWRGVLFLRFLLSLVDECENIRHLADFLFGSILKVKAPLLAYNSFIEAIFVLNDCNAHSGQSETQGSLPNGARRFSIRGNDEKSRSQRMHIYVSLLKQMAPEHLLATSAKLCAEVLAAASDGLLSIDDAAGQSVLKDALQILSCKEMKIHQSRTSDSHEMDDEPGDSTGALQAARGRVVTHVAKKNLIQNAVPIFIELKRLLESKNSPLIGSLMDCLRSLLKDYKNEFEEILVADKQLQKELMYDMKKYENAKAKSTYDKVIASAHKSRSVLKEVNNGGELRTPPLGSMSVPKLKSATRDRTVAGVLESVRRRETFEFDDEN</sequence>
<keyword evidence="8" id="KW-1133">Transmembrane helix</keyword>
<evidence type="ECO:0000256" key="4">
    <source>
        <dbReference type="ARBA" id="ARBA00023067"/>
    </source>
</evidence>
<dbReference type="Gene3D" id="1.25.10.10">
    <property type="entry name" value="Leucine-rich Repeat Variant"/>
    <property type="match status" value="1"/>
</dbReference>
<evidence type="ECO:0000259" key="9">
    <source>
        <dbReference type="Pfam" id="PF12717"/>
    </source>
</evidence>
<keyword evidence="5" id="KW-0539">Nucleus</keyword>
<dbReference type="OMA" id="RWAGQIM"/>
<feature type="domain" description="Condensin complex subunit 1 C-terminal" evidence="9">
    <location>
        <begin position="922"/>
        <end position="1090"/>
    </location>
</feature>
<dbReference type="Pfam" id="PF12717">
    <property type="entry name" value="Cnd1"/>
    <property type="match status" value="1"/>
</dbReference>
<evidence type="ECO:0000256" key="2">
    <source>
        <dbReference type="ARBA" id="ARBA00022618"/>
    </source>
</evidence>
<dbReference type="InterPro" id="IPR011989">
    <property type="entry name" value="ARM-like"/>
</dbReference>
<feature type="transmembrane region" description="Helical" evidence="8">
    <location>
        <begin position="96"/>
        <end position="122"/>
    </location>
</feature>
<evidence type="ECO:0000313" key="10">
    <source>
        <dbReference type="EMBL" id="ONK78676.1"/>
    </source>
</evidence>
<evidence type="ECO:0000256" key="6">
    <source>
        <dbReference type="ARBA" id="ARBA00023306"/>
    </source>
</evidence>
<evidence type="ECO:0000256" key="1">
    <source>
        <dbReference type="ARBA" id="ARBA00004123"/>
    </source>
</evidence>
<keyword evidence="11" id="KW-1185">Reference proteome</keyword>
<proteinExistence type="predicted"/>